<name>A0A4P2VKZ1_FLUSA</name>
<dbReference type="InterPro" id="IPR037185">
    <property type="entry name" value="EmrE-like"/>
</dbReference>
<feature type="transmembrane region" description="Helical" evidence="1">
    <location>
        <begin position="117"/>
        <end position="135"/>
    </location>
</feature>
<accession>A0A4P2VKZ1</accession>
<dbReference type="KEGG" id="sbf:JCM31447_04360"/>
<keyword evidence="1" id="KW-0812">Transmembrane</keyword>
<dbReference type="RefSeq" id="WP_130606061.1">
    <property type="nucleotide sequence ID" value="NZ_AP019368.1"/>
</dbReference>
<dbReference type="AlphaFoldDB" id="A0A4P2VKZ1"/>
<evidence type="ECO:0000256" key="1">
    <source>
        <dbReference type="SAM" id="Phobius"/>
    </source>
</evidence>
<evidence type="ECO:0000313" key="3">
    <source>
        <dbReference type="Proteomes" id="UP000291236"/>
    </source>
</evidence>
<dbReference type="PANTHER" id="PTHR34821">
    <property type="entry name" value="INNER MEMBRANE PROTEIN YDCZ"/>
    <property type="match status" value="1"/>
</dbReference>
<dbReference type="EMBL" id="AP019368">
    <property type="protein sequence ID" value="BBH51999.1"/>
    <property type="molecule type" value="Genomic_DNA"/>
</dbReference>
<feature type="transmembrane region" description="Helical" evidence="1">
    <location>
        <begin position="91"/>
        <end position="110"/>
    </location>
</feature>
<dbReference type="InterPro" id="IPR006750">
    <property type="entry name" value="YdcZ"/>
</dbReference>
<feature type="transmembrane region" description="Helical" evidence="1">
    <location>
        <begin position="66"/>
        <end position="85"/>
    </location>
</feature>
<sequence>MSFLFFLAVLNGMIINVNRLINGQLSTKVGALKASFWNHIVGFIFLTIIVFILGDWFLINENIPKFAYLGSVFGAFFGAINSYVILRIGAMNTTILIICGQIITAILLDIQLSGKYPSYMQITGIIFILFAVYLSKVQRFSINWNHFKKAQ</sequence>
<feature type="transmembrane region" description="Helical" evidence="1">
    <location>
        <begin position="35"/>
        <end position="59"/>
    </location>
</feature>
<dbReference type="OrthoDB" id="9097160at2"/>
<dbReference type="PANTHER" id="PTHR34821:SF2">
    <property type="entry name" value="INNER MEMBRANE PROTEIN YDCZ"/>
    <property type="match status" value="1"/>
</dbReference>
<keyword evidence="1" id="KW-1133">Transmembrane helix</keyword>
<keyword evidence="1" id="KW-0472">Membrane</keyword>
<evidence type="ECO:0000313" key="2">
    <source>
        <dbReference type="EMBL" id="BBH51999.1"/>
    </source>
</evidence>
<protein>
    <submittedName>
        <fullName evidence="2">DMT family transporter</fullName>
    </submittedName>
</protein>
<reference evidence="2 3" key="1">
    <citation type="submission" date="2018-12" db="EMBL/GenBank/DDBJ databases">
        <title>Rubrispira sanarue gen. nov., sp., nov., a member of the order Silvanigrellales, isolated from a brackish lake in Hamamatsu Japan.</title>
        <authorList>
            <person name="Maejima Y."/>
            <person name="Iino T."/>
            <person name="Muraguchi Y."/>
            <person name="Fukuda K."/>
            <person name="Nojiri H."/>
            <person name="Ohkuma M."/>
            <person name="Moriuchi R."/>
            <person name="Dohra H."/>
            <person name="Kimbara K."/>
            <person name="Shintani M."/>
        </authorList>
    </citation>
    <scope>NUCLEOTIDE SEQUENCE [LARGE SCALE GENOMIC DNA]</scope>
    <source>
        <strain evidence="2 3">RF1110005</strain>
    </source>
</reference>
<proteinExistence type="predicted"/>
<keyword evidence="3" id="KW-1185">Reference proteome</keyword>
<dbReference type="SUPFAM" id="SSF103481">
    <property type="entry name" value="Multidrug resistance efflux transporter EmrE"/>
    <property type="match status" value="1"/>
</dbReference>
<organism evidence="2 3">
    <name type="scientific">Fluviispira sanaruensis</name>
    <dbReference type="NCBI Taxonomy" id="2493639"/>
    <lineage>
        <taxon>Bacteria</taxon>
        <taxon>Pseudomonadati</taxon>
        <taxon>Bdellovibrionota</taxon>
        <taxon>Oligoflexia</taxon>
        <taxon>Silvanigrellales</taxon>
        <taxon>Silvanigrellaceae</taxon>
        <taxon>Fluviispira</taxon>
    </lineage>
</organism>
<dbReference type="Proteomes" id="UP000291236">
    <property type="component" value="Chromosome"/>
</dbReference>
<gene>
    <name evidence="2" type="ORF">JCM31447_04360</name>
</gene>
<dbReference type="GO" id="GO:0005886">
    <property type="term" value="C:plasma membrane"/>
    <property type="evidence" value="ECO:0007669"/>
    <property type="project" value="TreeGrafter"/>
</dbReference>
<dbReference type="Pfam" id="PF04657">
    <property type="entry name" value="DMT_YdcZ"/>
    <property type="match status" value="1"/>
</dbReference>